<evidence type="ECO:0000313" key="2">
    <source>
        <dbReference type="Proteomes" id="UP000605784"/>
    </source>
</evidence>
<keyword evidence="2" id="KW-1185">Reference proteome</keyword>
<proteinExistence type="predicted"/>
<accession>A0A830GNT0</accession>
<organism evidence="1 2">
    <name type="scientific">Haloarcula pellucida</name>
    <dbReference type="NCBI Taxonomy" id="1427151"/>
    <lineage>
        <taxon>Archaea</taxon>
        <taxon>Methanobacteriati</taxon>
        <taxon>Methanobacteriota</taxon>
        <taxon>Stenosarchaea group</taxon>
        <taxon>Halobacteria</taxon>
        <taxon>Halobacteriales</taxon>
        <taxon>Haloarculaceae</taxon>
        <taxon>Haloarcula</taxon>
    </lineage>
</organism>
<sequence>MVQTLTRTAVTLAVLAIAVVGLPMPAAAVPLDGDDGDVAVMPGDNVQAPGQVGVMPGDNPQIPDGTFLKAKKAFDENVPKTSAWTARDRLFTE</sequence>
<dbReference type="EMBL" id="BMOU01000004">
    <property type="protein sequence ID" value="GGN96959.1"/>
    <property type="molecule type" value="Genomic_DNA"/>
</dbReference>
<name>A0A830GNT0_9EURY</name>
<dbReference type="RefSeq" id="WP_188998415.1">
    <property type="nucleotide sequence ID" value="NZ_BMOU01000004.1"/>
</dbReference>
<dbReference type="Proteomes" id="UP000605784">
    <property type="component" value="Unassembled WGS sequence"/>
</dbReference>
<comment type="caution">
    <text evidence="1">The sequence shown here is derived from an EMBL/GenBank/DDBJ whole genome shotgun (WGS) entry which is preliminary data.</text>
</comment>
<protein>
    <submittedName>
        <fullName evidence="1">Uncharacterized protein</fullName>
    </submittedName>
</protein>
<gene>
    <name evidence="1" type="ORF">GCM10009030_25800</name>
</gene>
<reference evidence="1" key="1">
    <citation type="journal article" date="2014" name="Int. J. Syst. Evol. Microbiol.">
        <title>Complete genome sequence of Corynebacterium casei LMG S-19264T (=DSM 44701T), isolated from a smear-ripened cheese.</title>
        <authorList>
            <consortium name="US DOE Joint Genome Institute (JGI-PGF)"/>
            <person name="Walter F."/>
            <person name="Albersmeier A."/>
            <person name="Kalinowski J."/>
            <person name="Ruckert C."/>
        </authorList>
    </citation>
    <scope>NUCLEOTIDE SEQUENCE</scope>
    <source>
        <strain evidence="1">JCM 17820</strain>
    </source>
</reference>
<evidence type="ECO:0000313" key="1">
    <source>
        <dbReference type="EMBL" id="GGN96959.1"/>
    </source>
</evidence>
<reference evidence="1" key="2">
    <citation type="submission" date="2020-09" db="EMBL/GenBank/DDBJ databases">
        <authorList>
            <person name="Sun Q."/>
            <person name="Ohkuma M."/>
        </authorList>
    </citation>
    <scope>NUCLEOTIDE SEQUENCE</scope>
    <source>
        <strain evidence="1">JCM 17820</strain>
    </source>
</reference>
<dbReference type="AlphaFoldDB" id="A0A830GNT0"/>